<feature type="compositionally biased region" description="Acidic residues" evidence="1">
    <location>
        <begin position="459"/>
        <end position="484"/>
    </location>
</feature>
<evidence type="ECO:0000259" key="2">
    <source>
        <dbReference type="Pfam" id="PF13358"/>
    </source>
</evidence>
<dbReference type="InterPro" id="IPR036397">
    <property type="entry name" value="RNaseH_sf"/>
</dbReference>
<dbReference type="Gene3D" id="3.30.420.10">
    <property type="entry name" value="Ribonuclease H-like superfamily/Ribonuclease H"/>
    <property type="match status" value="2"/>
</dbReference>
<keyword evidence="4" id="KW-1185">Reference proteome</keyword>
<dbReference type="InterPro" id="IPR038717">
    <property type="entry name" value="Tc1-like_DDE_dom"/>
</dbReference>
<dbReference type="PANTHER" id="PTHR47326">
    <property type="entry name" value="TRANSPOSABLE ELEMENT TC3 TRANSPOSASE-LIKE PROTEIN"/>
    <property type="match status" value="1"/>
</dbReference>
<feature type="compositionally biased region" description="Basic and acidic residues" evidence="1">
    <location>
        <begin position="525"/>
        <end position="535"/>
    </location>
</feature>
<feature type="region of interest" description="Disordered" evidence="1">
    <location>
        <begin position="638"/>
        <end position="660"/>
    </location>
</feature>
<reference evidence="3 4" key="1">
    <citation type="journal article" date="2022" name="Allergy">
        <title>Genome assembly and annotation of Periplaneta americana reveal a comprehensive cockroach allergen profile.</title>
        <authorList>
            <person name="Wang L."/>
            <person name="Xiong Q."/>
            <person name="Saelim N."/>
            <person name="Wang L."/>
            <person name="Nong W."/>
            <person name="Wan A.T."/>
            <person name="Shi M."/>
            <person name="Liu X."/>
            <person name="Cao Q."/>
            <person name="Hui J.H.L."/>
            <person name="Sookrung N."/>
            <person name="Leung T.F."/>
            <person name="Tungtrongchitr A."/>
            <person name="Tsui S.K.W."/>
        </authorList>
    </citation>
    <scope>NUCLEOTIDE SEQUENCE [LARGE SCALE GENOMIC DNA]</scope>
    <source>
        <strain evidence="3">PWHHKU_190912</strain>
    </source>
</reference>
<feature type="compositionally biased region" description="Basic and acidic residues" evidence="1">
    <location>
        <begin position="650"/>
        <end position="660"/>
    </location>
</feature>
<dbReference type="Pfam" id="PF13358">
    <property type="entry name" value="DDE_3"/>
    <property type="match status" value="1"/>
</dbReference>
<sequence length="660" mass="76570">MTPLDFFLWGFVKDKVYRTPVTDIAELRGQIYEAIGLVTPEMLSRAWQEIEYRLDIARATNGAHIEGCALSVVHLARKSGFTALHRIGGRKPSSLHMKMRSMDFGWRNVIFSDEVIVSNSNDRTVLVYCMNGHRYDERFVRRIINKSGCVRVACWGWMSYDGAELLKRIHGRFTAEVYENILANVMILSSRKRYPEGTLFYRQDNHPIHTTNRIQRWFTRRRDVDPVDWPPNSPDMNPFQNFWAAVKRILRSNWAEQPPVRTSEELWDRVLDAWEDLAKNLDLFHNVVDSMPRRMRAVVDAGCFVYEILGCETWTLTLRGEQRLRVFENKVLRKIFGAKRDEVTGEWKKLHNAELHALFSSPDIIRNIKSKRLRWAVHVVHVWANPEMHIELQQDRWTYATTVWDVRTGKRRRGRPKCRRADVFQTAAGADWTRIARDRVQRKTLGREIASCSAVAIWCDEEEEEEEEEEEDDDDDDDDDDDETTMMTMTKDGDQRSVHRSKPKTGERNGGGGGGDDDDDDDDDGKCNYDGEMRPRSNVKSYPATLLQLVEEKPRKKPQPGTPEAPKDTKQFRSSRIATSLWAFFNLTMFMKDVVLSGRTIGNLSFRRSHRLQTALIWGKVKTIVSDDNVSLQTNMFSNESAPKPRAQKRKSDELMKGRC</sequence>
<evidence type="ECO:0000256" key="1">
    <source>
        <dbReference type="SAM" id="MobiDB-lite"/>
    </source>
</evidence>
<feature type="domain" description="Tc1-like transposase DDE" evidence="2">
    <location>
        <begin position="109"/>
        <end position="252"/>
    </location>
</feature>
<dbReference type="PANTHER" id="PTHR47326:SF1">
    <property type="entry name" value="HTH PSQ-TYPE DOMAIN-CONTAINING PROTEIN"/>
    <property type="match status" value="1"/>
</dbReference>
<evidence type="ECO:0000313" key="3">
    <source>
        <dbReference type="EMBL" id="KAJ4444898.1"/>
    </source>
</evidence>
<name>A0ABQ8TE67_PERAM</name>
<organism evidence="3 4">
    <name type="scientific">Periplaneta americana</name>
    <name type="common">American cockroach</name>
    <name type="synonym">Blatta americana</name>
    <dbReference type="NCBI Taxonomy" id="6978"/>
    <lineage>
        <taxon>Eukaryota</taxon>
        <taxon>Metazoa</taxon>
        <taxon>Ecdysozoa</taxon>
        <taxon>Arthropoda</taxon>
        <taxon>Hexapoda</taxon>
        <taxon>Insecta</taxon>
        <taxon>Pterygota</taxon>
        <taxon>Neoptera</taxon>
        <taxon>Polyneoptera</taxon>
        <taxon>Dictyoptera</taxon>
        <taxon>Blattodea</taxon>
        <taxon>Blattoidea</taxon>
        <taxon>Blattidae</taxon>
        <taxon>Blattinae</taxon>
        <taxon>Periplaneta</taxon>
    </lineage>
</organism>
<comment type="caution">
    <text evidence="3">The sequence shown here is derived from an EMBL/GenBank/DDBJ whole genome shotgun (WGS) entry which is preliminary data.</text>
</comment>
<dbReference type="EMBL" id="JAJSOF020000011">
    <property type="protein sequence ID" value="KAJ4444898.1"/>
    <property type="molecule type" value="Genomic_DNA"/>
</dbReference>
<feature type="region of interest" description="Disordered" evidence="1">
    <location>
        <begin position="457"/>
        <end position="572"/>
    </location>
</feature>
<protein>
    <recommendedName>
        <fullName evidence="2">Tc1-like transposase DDE domain-containing protein</fullName>
    </recommendedName>
</protein>
<feature type="compositionally biased region" description="Acidic residues" evidence="1">
    <location>
        <begin position="515"/>
        <end position="524"/>
    </location>
</feature>
<accession>A0ABQ8TE67</accession>
<evidence type="ECO:0000313" key="4">
    <source>
        <dbReference type="Proteomes" id="UP001148838"/>
    </source>
</evidence>
<proteinExistence type="predicted"/>
<gene>
    <name evidence="3" type="ORF">ANN_06696</name>
</gene>
<dbReference type="Proteomes" id="UP001148838">
    <property type="component" value="Unassembled WGS sequence"/>
</dbReference>